<comment type="similarity">
    <text evidence="7">Belongs to the binding-protein-dependent transport system permease family.</text>
</comment>
<dbReference type="AlphaFoldDB" id="A0A6G8Q818"/>
<comment type="subcellular location">
    <subcellularLocation>
        <location evidence="1 7">Cell membrane</location>
        <topology evidence="1 7">Multi-pass membrane protein</topology>
    </subcellularLocation>
</comment>
<organism evidence="9 10">
    <name type="scientific">Rubrobacter tropicus</name>
    <dbReference type="NCBI Taxonomy" id="2653851"/>
    <lineage>
        <taxon>Bacteria</taxon>
        <taxon>Bacillati</taxon>
        <taxon>Actinomycetota</taxon>
        <taxon>Rubrobacteria</taxon>
        <taxon>Rubrobacterales</taxon>
        <taxon>Rubrobacteraceae</taxon>
        <taxon>Rubrobacter</taxon>
    </lineage>
</organism>
<feature type="transmembrane region" description="Helical" evidence="7">
    <location>
        <begin position="111"/>
        <end position="131"/>
    </location>
</feature>
<dbReference type="PANTHER" id="PTHR32243:SF52">
    <property type="entry name" value="ABC TRANSPORTER PERMEASE PROTEIN"/>
    <property type="match status" value="1"/>
</dbReference>
<dbReference type="GO" id="GO:0005886">
    <property type="term" value="C:plasma membrane"/>
    <property type="evidence" value="ECO:0007669"/>
    <property type="project" value="UniProtKB-SubCell"/>
</dbReference>
<keyword evidence="5 7" id="KW-1133">Transmembrane helix</keyword>
<keyword evidence="10" id="KW-1185">Reference proteome</keyword>
<evidence type="ECO:0000256" key="2">
    <source>
        <dbReference type="ARBA" id="ARBA00022448"/>
    </source>
</evidence>
<sequence>MSGASTRRKSPIRWGHYAQNVALWAAVVVIFGPIFWLIVTSFKTDAAAYDLPPKLLFTPTLEQYAGALESFWTPFLNSVIIVGVSTAICLLLGVPAAFALSFYAHKRNEGIVFWFITTKALPQVAVLVPLFVIFRELQLLDTVWVLIIVFVGMNTPIVVWMMYQFMKDLPRGILEAAQVDGVSLSQMLMQIVIPLTRAGIASTAMLCVIFAWNEFLFSVSFTAIEWQPLSVAVAAQQTSRGQFWAQLSAFTTLAIIVPVIVGWLTQKQLVRGLTSGAVK</sequence>
<protein>
    <submittedName>
        <fullName evidence="9">ABC transporter permease subunit</fullName>
    </submittedName>
</protein>
<dbReference type="Proteomes" id="UP000501452">
    <property type="component" value="Chromosome"/>
</dbReference>
<evidence type="ECO:0000256" key="1">
    <source>
        <dbReference type="ARBA" id="ARBA00004651"/>
    </source>
</evidence>
<dbReference type="KEGG" id="rub:GBA63_08020"/>
<feature type="transmembrane region" description="Helical" evidence="7">
    <location>
        <begin position="191"/>
        <end position="212"/>
    </location>
</feature>
<feature type="domain" description="ABC transmembrane type-1" evidence="8">
    <location>
        <begin position="75"/>
        <end position="265"/>
    </location>
</feature>
<name>A0A6G8Q818_9ACTN</name>
<evidence type="ECO:0000313" key="9">
    <source>
        <dbReference type="EMBL" id="QIN82593.1"/>
    </source>
</evidence>
<feature type="transmembrane region" description="Helical" evidence="7">
    <location>
        <begin position="79"/>
        <end position="104"/>
    </location>
</feature>
<gene>
    <name evidence="9" type="ORF">GBA63_08020</name>
</gene>
<evidence type="ECO:0000256" key="6">
    <source>
        <dbReference type="ARBA" id="ARBA00023136"/>
    </source>
</evidence>
<dbReference type="EMBL" id="CP045119">
    <property type="protein sequence ID" value="QIN82593.1"/>
    <property type="molecule type" value="Genomic_DNA"/>
</dbReference>
<dbReference type="SUPFAM" id="SSF161098">
    <property type="entry name" value="MetI-like"/>
    <property type="match status" value="1"/>
</dbReference>
<evidence type="ECO:0000256" key="4">
    <source>
        <dbReference type="ARBA" id="ARBA00022692"/>
    </source>
</evidence>
<feature type="transmembrane region" description="Helical" evidence="7">
    <location>
        <begin position="143"/>
        <end position="163"/>
    </location>
</feature>
<dbReference type="InterPro" id="IPR000515">
    <property type="entry name" value="MetI-like"/>
</dbReference>
<dbReference type="CDD" id="cd06261">
    <property type="entry name" value="TM_PBP2"/>
    <property type="match status" value="1"/>
</dbReference>
<feature type="transmembrane region" description="Helical" evidence="7">
    <location>
        <begin position="243"/>
        <end position="264"/>
    </location>
</feature>
<keyword evidence="4 7" id="KW-0812">Transmembrane</keyword>
<evidence type="ECO:0000259" key="8">
    <source>
        <dbReference type="PROSITE" id="PS50928"/>
    </source>
</evidence>
<dbReference type="PROSITE" id="PS50928">
    <property type="entry name" value="ABC_TM1"/>
    <property type="match status" value="1"/>
</dbReference>
<keyword evidence="2 7" id="KW-0813">Transport</keyword>
<dbReference type="InterPro" id="IPR050901">
    <property type="entry name" value="BP-dep_ABC_trans_perm"/>
</dbReference>
<dbReference type="Gene3D" id="1.10.3720.10">
    <property type="entry name" value="MetI-like"/>
    <property type="match status" value="1"/>
</dbReference>
<dbReference type="InterPro" id="IPR035906">
    <property type="entry name" value="MetI-like_sf"/>
</dbReference>
<keyword evidence="6 7" id="KW-0472">Membrane</keyword>
<dbReference type="RefSeq" id="WP_166175074.1">
    <property type="nucleotide sequence ID" value="NZ_CP045119.1"/>
</dbReference>
<reference evidence="9 10" key="1">
    <citation type="submission" date="2019-10" db="EMBL/GenBank/DDBJ databases">
        <title>Rubrobacter sp nov SCSIO 52090 isolated from a deep-sea sediment in the South China Sea.</title>
        <authorList>
            <person name="Chen R.W."/>
        </authorList>
    </citation>
    <scope>NUCLEOTIDE SEQUENCE [LARGE SCALE GENOMIC DNA]</scope>
    <source>
        <strain evidence="9 10">SCSIO 52909</strain>
    </source>
</reference>
<evidence type="ECO:0000256" key="7">
    <source>
        <dbReference type="RuleBase" id="RU363032"/>
    </source>
</evidence>
<dbReference type="Pfam" id="PF00528">
    <property type="entry name" value="BPD_transp_1"/>
    <property type="match status" value="1"/>
</dbReference>
<evidence type="ECO:0000256" key="3">
    <source>
        <dbReference type="ARBA" id="ARBA00022475"/>
    </source>
</evidence>
<accession>A0A6G8Q818</accession>
<dbReference type="GO" id="GO:0055085">
    <property type="term" value="P:transmembrane transport"/>
    <property type="evidence" value="ECO:0007669"/>
    <property type="project" value="InterPro"/>
</dbReference>
<dbReference type="PANTHER" id="PTHR32243">
    <property type="entry name" value="MALTOSE TRANSPORT SYSTEM PERMEASE-RELATED"/>
    <property type="match status" value="1"/>
</dbReference>
<evidence type="ECO:0000256" key="5">
    <source>
        <dbReference type="ARBA" id="ARBA00022989"/>
    </source>
</evidence>
<evidence type="ECO:0000313" key="10">
    <source>
        <dbReference type="Proteomes" id="UP000501452"/>
    </source>
</evidence>
<keyword evidence="3" id="KW-1003">Cell membrane</keyword>
<proteinExistence type="inferred from homology"/>
<feature type="transmembrane region" description="Helical" evidence="7">
    <location>
        <begin position="21"/>
        <end position="39"/>
    </location>
</feature>